<name>A0A3L6SQ70_PANMI</name>
<feature type="compositionally biased region" description="Basic and acidic residues" evidence="1">
    <location>
        <begin position="65"/>
        <end position="82"/>
    </location>
</feature>
<accession>A0A3L6SQ70</accession>
<feature type="region of interest" description="Disordered" evidence="1">
    <location>
        <begin position="14"/>
        <end position="318"/>
    </location>
</feature>
<feature type="compositionally biased region" description="Low complexity" evidence="1">
    <location>
        <begin position="154"/>
        <end position="164"/>
    </location>
</feature>
<dbReference type="Proteomes" id="UP000275267">
    <property type="component" value="Unassembled WGS sequence"/>
</dbReference>
<reference evidence="3" key="1">
    <citation type="journal article" date="2019" name="Nat. Commun.">
        <title>The genome of broomcorn millet.</title>
        <authorList>
            <person name="Zou C."/>
            <person name="Miki D."/>
            <person name="Li D."/>
            <person name="Tang Q."/>
            <person name="Xiao L."/>
            <person name="Rajput S."/>
            <person name="Deng P."/>
            <person name="Jia W."/>
            <person name="Huang R."/>
            <person name="Zhang M."/>
            <person name="Sun Y."/>
            <person name="Hu J."/>
            <person name="Fu X."/>
            <person name="Schnable P.S."/>
            <person name="Li F."/>
            <person name="Zhang H."/>
            <person name="Feng B."/>
            <person name="Zhu X."/>
            <person name="Liu R."/>
            <person name="Schnable J.C."/>
            <person name="Zhu J.-K."/>
            <person name="Zhang H."/>
        </authorList>
    </citation>
    <scope>NUCLEOTIDE SEQUENCE [LARGE SCALE GENOMIC DNA]</scope>
</reference>
<organism evidence="2 3">
    <name type="scientific">Panicum miliaceum</name>
    <name type="common">Proso millet</name>
    <name type="synonym">Broomcorn millet</name>
    <dbReference type="NCBI Taxonomy" id="4540"/>
    <lineage>
        <taxon>Eukaryota</taxon>
        <taxon>Viridiplantae</taxon>
        <taxon>Streptophyta</taxon>
        <taxon>Embryophyta</taxon>
        <taxon>Tracheophyta</taxon>
        <taxon>Spermatophyta</taxon>
        <taxon>Magnoliopsida</taxon>
        <taxon>Liliopsida</taxon>
        <taxon>Poales</taxon>
        <taxon>Poaceae</taxon>
        <taxon>PACMAD clade</taxon>
        <taxon>Panicoideae</taxon>
        <taxon>Panicodae</taxon>
        <taxon>Paniceae</taxon>
        <taxon>Panicinae</taxon>
        <taxon>Panicum</taxon>
        <taxon>Panicum sect. Panicum</taxon>
    </lineage>
</organism>
<protein>
    <submittedName>
        <fullName evidence="2">Uncharacterized protein</fullName>
    </submittedName>
</protein>
<evidence type="ECO:0000313" key="2">
    <source>
        <dbReference type="EMBL" id="RLN24200.1"/>
    </source>
</evidence>
<evidence type="ECO:0000256" key="1">
    <source>
        <dbReference type="SAM" id="MobiDB-lite"/>
    </source>
</evidence>
<gene>
    <name evidence="2" type="ORF">C2845_PM07G01660</name>
</gene>
<proteinExistence type="predicted"/>
<feature type="compositionally biased region" description="Low complexity" evidence="1">
    <location>
        <begin position="128"/>
        <end position="142"/>
    </location>
</feature>
<dbReference type="AlphaFoldDB" id="A0A3L6SQ70"/>
<feature type="compositionally biased region" description="Basic and acidic residues" evidence="1">
    <location>
        <begin position="41"/>
        <end position="51"/>
    </location>
</feature>
<evidence type="ECO:0000313" key="3">
    <source>
        <dbReference type="Proteomes" id="UP000275267"/>
    </source>
</evidence>
<feature type="compositionally biased region" description="Basic and acidic residues" evidence="1">
    <location>
        <begin position="290"/>
        <end position="312"/>
    </location>
</feature>
<dbReference type="EMBL" id="PQIB02000004">
    <property type="protein sequence ID" value="RLN24200.1"/>
    <property type="molecule type" value="Genomic_DNA"/>
</dbReference>
<keyword evidence="3" id="KW-1185">Reference proteome</keyword>
<feature type="compositionally biased region" description="Basic and acidic residues" evidence="1">
    <location>
        <begin position="90"/>
        <end position="114"/>
    </location>
</feature>
<comment type="caution">
    <text evidence="2">The sequence shown here is derived from an EMBL/GenBank/DDBJ whole genome shotgun (WGS) entry which is preliminary data.</text>
</comment>
<sequence length="318" mass="34117">MVADDRVSAIRSALAGVRYPLHAARGPRVGSNHRAFAPGEGRGEGAEDGRPPGRGSTAPRPPPHHRAEEPPPRGDEACEADGHPLPPCTGRREEAREGRRQIRREEREGRETRRWWAPPLAARRRAGRPAAACLRRALAPRGSGRRRRGPSSRPPDSAAAAAARARGRRIRSPPPWPELVGRLPRREARAGGWGGGRGARRGEEGQPARHGGVTAAARGEGRMAGWRPRRQRGKVAPCAVRGGAACPRAGEGGAEEGGAPRREAAGEGGPPWREKRWRAGASPRGRRGGVAREGEGGEPARREREEGRRELCGRWGSG</sequence>